<name>A0A4P7W575_9BACT</name>
<dbReference type="PANTHER" id="PTHR42791">
    <property type="entry name" value="GNAT FAMILY ACETYLTRANSFERASE"/>
    <property type="match status" value="1"/>
</dbReference>
<dbReference type="InterPro" id="IPR000182">
    <property type="entry name" value="GNAT_dom"/>
</dbReference>
<protein>
    <submittedName>
        <fullName evidence="2">GNAT family N-acetyltransferase</fullName>
    </submittedName>
</protein>
<dbReference type="Proteomes" id="UP000297149">
    <property type="component" value="Chromosome"/>
</dbReference>
<accession>A0A4P7W575</accession>
<keyword evidence="3" id="KW-1185">Reference proteome</keyword>
<dbReference type="PROSITE" id="PS51186">
    <property type="entry name" value="GNAT"/>
    <property type="match status" value="1"/>
</dbReference>
<dbReference type="PANTHER" id="PTHR42791:SF1">
    <property type="entry name" value="N-ACETYLTRANSFERASE DOMAIN-CONTAINING PROTEIN"/>
    <property type="match status" value="1"/>
</dbReference>
<dbReference type="KEGG" id="ddb:E7747_10505"/>
<evidence type="ECO:0000313" key="3">
    <source>
        <dbReference type="Proteomes" id="UP000297149"/>
    </source>
</evidence>
<dbReference type="InterPro" id="IPR052523">
    <property type="entry name" value="Trichothecene_AcTrans"/>
</dbReference>
<dbReference type="CDD" id="cd04301">
    <property type="entry name" value="NAT_SF"/>
    <property type="match status" value="1"/>
</dbReference>
<proteinExistence type="predicted"/>
<feature type="domain" description="N-acetyltransferase" evidence="1">
    <location>
        <begin position="1"/>
        <end position="186"/>
    </location>
</feature>
<sequence length="189" mass="21072">MKIVEARKEDAPLIARSIMDAVGEEICLGLAGRNHTLEDVKGLFTRLAEREDTQYSYLNTLVAVDDDGKTVGVCVGYDGAKLDELRKPFFEAVRRELGKDMGDVEDETDSSEFYLDTLAVLPAYRGRGIASQLLEASVRRAASTGKPAGLLVDKDNLKARRLYEKVGFTQVGERPFCYVMMDHLQYRGK</sequence>
<dbReference type="RefSeq" id="WP_136415832.1">
    <property type="nucleotide sequence ID" value="NZ_CP039396.1"/>
</dbReference>
<dbReference type="Gene3D" id="3.40.630.30">
    <property type="match status" value="1"/>
</dbReference>
<dbReference type="GO" id="GO:0016747">
    <property type="term" value="F:acyltransferase activity, transferring groups other than amino-acyl groups"/>
    <property type="evidence" value="ECO:0007669"/>
    <property type="project" value="InterPro"/>
</dbReference>
<dbReference type="EMBL" id="CP039396">
    <property type="protein sequence ID" value="QCD42670.1"/>
    <property type="molecule type" value="Genomic_DNA"/>
</dbReference>
<keyword evidence="2" id="KW-0808">Transferase</keyword>
<dbReference type="Pfam" id="PF00583">
    <property type="entry name" value="Acetyltransf_1"/>
    <property type="match status" value="1"/>
</dbReference>
<dbReference type="SUPFAM" id="SSF55729">
    <property type="entry name" value="Acyl-CoA N-acyltransferases (Nat)"/>
    <property type="match status" value="1"/>
</dbReference>
<organism evidence="2 3">
    <name type="scientific">Duncaniella dubosii</name>
    <dbReference type="NCBI Taxonomy" id="2518971"/>
    <lineage>
        <taxon>Bacteria</taxon>
        <taxon>Pseudomonadati</taxon>
        <taxon>Bacteroidota</taxon>
        <taxon>Bacteroidia</taxon>
        <taxon>Bacteroidales</taxon>
        <taxon>Muribaculaceae</taxon>
        <taxon>Duncaniella</taxon>
    </lineage>
</organism>
<gene>
    <name evidence="2" type="ORF">E7747_10505</name>
</gene>
<evidence type="ECO:0000259" key="1">
    <source>
        <dbReference type="PROSITE" id="PS51186"/>
    </source>
</evidence>
<dbReference type="AlphaFoldDB" id="A0A4P7W575"/>
<dbReference type="InterPro" id="IPR016181">
    <property type="entry name" value="Acyl_CoA_acyltransferase"/>
</dbReference>
<evidence type="ECO:0000313" key="2">
    <source>
        <dbReference type="EMBL" id="QCD42670.1"/>
    </source>
</evidence>
<reference evidence="3" key="1">
    <citation type="submission" date="2019-02" db="EMBL/GenBank/DDBJ databases">
        <title>Isolation and identification of novel species under the genus Muribaculum.</title>
        <authorList>
            <person name="Miyake S."/>
            <person name="Ding Y."/>
            <person name="Low A."/>
            <person name="Soh M."/>
            <person name="Seedorf H."/>
        </authorList>
    </citation>
    <scope>NUCLEOTIDE SEQUENCE [LARGE SCALE GENOMIC DNA]</scope>
    <source>
        <strain evidence="3">H5</strain>
    </source>
</reference>